<dbReference type="RefSeq" id="WP_212526176.1">
    <property type="nucleotide sequence ID" value="NZ_JAGSOG010000001.1"/>
</dbReference>
<comment type="caution">
    <text evidence="2">The sequence shown here is derived from an EMBL/GenBank/DDBJ whole genome shotgun (WGS) entry which is preliminary data.</text>
</comment>
<evidence type="ECO:0000259" key="1">
    <source>
        <dbReference type="PROSITE" id="PS50043"/>
    </source>
</evidence>
<protein>
    <submittedName>
        <fullName evidence="2">Response regulator transcription factor</fullName>
    </submittedName>
</protein>
<reference evidence="2" key="1">
    <citation type="submission" date="2021-04" db="EMBL/GenBank/DDBJ databases">
        <title>Genome based classification of Actinospica acidithermotolerans sp. nov., an actinobacterium isolated from an Indonesian hot spring.</title>
        <authorList>
            <person name="Kusuma A.B."/>
            <person name="Putra K.E."/>
            <person name="Nafisah S."/>
            <person name="Loh J."/>
            <person name="Nouioui I."/>
            <person name="Goodfellow M."/>
        </authorList>
    </citation>
    <scope>NUCLEOTIDE SEQUENCE</scope>
    <source>
        <strain evidence="2">CSCA 57</strain>
    </source>
</reference>
<dbReference type="SUPFAM" id="SSF46894">
    <property type="entry name" value="C-terminal effector domain of the bipartite response regulators"/>
    <property type="match status" value="1"/>
</dbReference>
<gene>
    <name evidence="2" type="ORF">KDL01_00120</name>
</gene>
<organism evidence="2 3">
    <name type="scientific">Actinospica durhamensis</name>
    <dbReference type="NCBI Taxonomy" id="1508375"/>
    <lineage>
        <taxon>Bacteria</taxon>
        <taxon>Bacillati</taxon>
        <taxon>Actinomycetota</taxon>
        <taxon>Actinomycetes</taxon>
        <taxon>Catenulisporales</taxon>
        <taxon>Actinospicaceae</taxon>
        <taxon>Actinospica</taxon>
    </lineage>
</organism>
<keyword evidence="3" id="KW-1185">Reference proteome</keyword>
<dbReference type="GO" id="GO:0006355">
    <property type="term" value="P:regulation of DNA-templated transcription"/>
    <property type="evidence" value="ECO:0007669"/>
    <property type="project" value="InterPro"/>
</dbReference>
<dbReference type="Gene3D" id="1.10.10.10">
    <property type="entry name" value="Winged helix-like DNA-binding domain superfamily/Winged helix DNA-binding domain"/>
    <property type="match status" value="2"/>
</dbReference>
<dbReference type="Proteomes" id="UP000675781">
    <property type="component" value="Unassembled WGS sequence"/>
</dbReference>
<dbReference type="InterPro" id="IPR036388">
    <property type="entry name" value="WH-like_DNA-bd_sf"/>
</dbReference>
<evidence type="ECO:0000313" key="2">
    <source>
        <dbReference type="EMBL" id="MBR7831642.1"/>
    </source>
</evidence>
<dbReference type="SMART" id="SM00421">
    <property type="entry name" value="HTH_LUXR"/>
    <property type="match status" value="1"/>
</dbReference>
<feature type="domain" description="HTH luxR-type" evidence="1">
    <location>
        <begin position="270"/>
        <end position="335"/>
    </location>
</feature>
<accession>A0A941IN44</accession>
<dbReference type="InterPro" id="IPR000792">
    <property type="entry name" value="Tscrpt_reg_LuxR_C"/>
</dbReference>
<dbReference type="InterPro" id="IPR051797">
    <property type="entry name" value="TrmB-like"/>
</dbReference>
<proteinExistence type="predicted"/>
<evidence type="ECO:0000313" key="3">
    <source>
        <dbReference type="Proteomes" id="UP000675781"/>
    </source>
</evidence>
<dbReference type="GO" id="GO:0003677">
    <property type="term" value="F:DNA binding"/>
    <property type="evidence" value="ECO:0007669"/>
    <property type="project" value="InterPro"/>
</dbReference>
<dbReference type="AlphaFoldDB" id="A0A941IN44"/>
<dbReference type="PROSITE" id="PS50043">
    <property type="entry name" value="HTH_LUXR_2"/>
    <property type="match status" value="1"/>
</dbReference>
<name>A0A941IN44_9ACTN</name>
<dbReference type="Gene3D" id="3.30.870.10">
    <property type="entry name" value="Endonuclease Chain A"/>
    <property type="match status" value="1"/>
</dbReference>
<dbReference type="PANTHER" id="PTHR34293:SF1">
    <property type="entry name" value="HTH-TYPE TRANSCRIPTIONAL REGULATOR TRMBL2"/>
    <property type="match status" value="1"/>
</dbReference>
<dbReference type="Pfam" id="PF00196">
    <property type="entry name" value="GerE"/>
    <property type="match status" value="1"/>
</dbReference>
<dbReference type="EMBL" id="JAGSOG010000001">
    <property type="protein sequence ID" value="MBR7831642.1"/>
    <property type="molecule type" value="Genomic_DNA"/>
</dbReference>
<dbReference type="InterPro" id="IPR016032">
    <property type="entry name" value="Sig_transdc_resp-reg_C-effctor"/>
</dbReference>
<sequence>MADIASNMGEQVLHALGLDPVSVQVYLAMHATTGADAEQLAGKLNLQVSEVVDALDELSDLTLLRPGLSPADRLRPVSIERALHTLLRQQSDQLTAQTEAIRTLQAAMDELFSMRPVRSDVLREIDVEVIIGREAMQTRIEALFVQAQQSIYSMLPGGPLPKPSLDAARPWDREAIERGVHVRALYQNSVRGDRGMREYMEWFTQIGAEVRTAPVIPMRLIMIDRTTAVVVQPHPHELFLIRETGILFPLNEYCELVWASAERFEAAEREAEPDALPTSQELALLRLLAAGSIDEAAAKKLGISVRTVRRMMADLMERLGATSRFEAGYKATKRGWL</sequence>
<dbReference type="PANTHER" id="PTHR34293">
    <property type="entry name" value="HTH-TYPE TRANSCRIPTIONAL REGULATOR TRMBL2"/>
    <property type="match status" value="1"/>
</dbReference>